<reference evidence="2 3" key="1">
    <citation type="submission" date="2021-04" db="EMBL/GenBank/DDBJ databases">
        <authorList>
            <person name="Bliznina A."/>
        </authorList>
    </citation>
    <scope>NUCLEOTIDE SEQUENCE [LARGE SCALE GENOMIC DNA]</scope>
</reference>
<evidence type="ECO:0000313" key="2">
    <source>
        <dbReference type="EMBL" id="CAG5102337.1"/>
    </source>
</evidence>
<feature type="transmembrane region" description="Helical" evidence="1">
    <location>
        <begin position="114"/>
        <end position="137"/>
    </location>
</feature>
<evidence type="ECO:0000256" key="1">
    <source>
        <dbReference type="SAM" id="Phobius"/>
    </source>
</evidence>
<dbReference type="EMBL" id="OU015566">
    <property type="protein sequence ID" value="CAG5102337.1"/>
    <property type="molecule type" value="Genomic_DNA"/>
</dbReference>
<gene>
    <name evidence="2" type="ORF">OKIOD_LOCUS9018</name>
</gene>
<protein>
    <submittedName>
        <fullName evidence="2">Oidioi.mRNA.OKI2018_I69.chr1.g253.t1.cds</fullName>
    </submittedName>
</protein>
<feature type="transmembrane region" description="Helical" evidence="1">
    <location>
        <begin position="36"/>
        <end position="59"/>
    </location>
</feature>
<proteinExistence type="predicted"/>
<name>A0ABN7SN01_OIKDI</name>
<feature type="transmembrane region" description="Helical" evidence="1">
    <location>
        <begin position="79"/>
        <end position="102"/>
    </location>
</feature>
<keyword evidence="1" id="KW-1133">Transmembrane helix</keyword>
<keyword evidence="3" id="KW-1185">Reference proteome</keyword>
<accession>A0ABN7SN01</accession>
<organism evidence="2 3">
    <name type="scientific">Oikopleura dioica</name>
    <name type="common">Tunicate</name>
    <dbReference type="NCBI Taxonomy" id="34765"/>
    <lineage>
        <taxon>Eukaryota</taxon>
        <taxon>Metazoa</taxon>
        <taxon>Chordata</taxon>
        <taxon>Tunicata</taxon>
        <taxon>Appendicularia</taxon>
        <taxon>Copelata</taxon>
        <taxon>Oikopleuridae</taxon>
        <taxon>Oikopleura</taxon>
    </lineage>
</organism>
<keyword evidence="1" id="KW-0812">Transmembrane</keyword>
<sequence length="790" mass="88554">MIFAAIQVSLAGVKLLTFFINRRLSEENKDNVGDAPASGGISILGVISLIAGSLILAVYCEDEPTEKTFNIFKAGVYMNLFLFAITLVFICGFLIAFILDICTRRRGRAITFRMFLSGTLILSITAAFFGATGFLGLKYVQDECSLEVELYFRSNSTDIYLDQSMQFAAETLEGSYTKPTKESLYWNYQDRMIGEPYIFVVDDTEISHEPFYVSSVVFNTTDSRKNIMNMLVQIARYREVSTGKIDLVVESTDTTCLETGLTLVGGLLACKIRFSTFQNETARYEESTNEIIEINSCAYEESEIYCNKKSASFPLCCEQFESKYTDGQDGDCWCINRFDDASCGFDKNLPPSQCQYRANTLDLEISDQKNYYCDVLGQSRNGYCKKENGALVWDASCKDEKDLDAKYNCCKNLESSYSFTRTWRKYNENQETDMTPSTCKQFNNCKTADQFFGGCCDSSSGGHSDCKYCKDVDETSSSNHKRDCGYSHCLTNDKTVEEKKSCCLEVERVFGFKFRKDSECGIAINYDPCVDETDSLACKGITDYCKSTDFCFPDCCTGLKFDFANKDTISDSMNSDCFQLAPERIESANDVKEFLGHYIYHHTGKFYGRESCSAVKGIIDPSCCNSGFSYHVEDPCYCHGRNPLSSRCARVDPANCLPGNSAYPQCCFEIGAFFAPDHFCTCRQNQDRLSLHTCSDVQTSEPFDFIEKCPNPCAGSTFQSGFSSPDPESWVLENPSGPVLEDIEEDTGMEVSESSVQGSFKITALKNLLTLRRSLEAPSVRSFPISTRPE</sequence>
<evidence type="ECO:0000313" key="3">
    <source>
        <dbReference type="Proteomes" id="UP001158576"/>
    </source>
</evidence>
<dbReference type="Proteomes" id="UP001158576">
    <property type="component" value="Chromosome 1"/>
</dbReference>
<keyword evidence="1" id="KW-0472">Membrane</keyword>